<evidence type="ECO:0008006" key="3">
    <source>
        <dbReference type="Google" id="ProtNLM"/>
    </source>
</evidence>
<dbReference type="EMBL" id="JACHGT010000009">
    <property type="protein sequence ID" value="MBB6036692.1"/>
    <property type="molecule type" value="Genomic_DNA"/>
</dbReference>
<accession>A0A841FT27</accession>
<gene>
    <name evidence="1" type="ORF">HNR73_004563</name>
</gene>
<dbReference type="AlphaFoldDB" id="A0A841FT27"/>
<comment type="caution">
    <text evidence="1">The sequence shown here is derived from an EMBL/GenBank/DDBJ whole genome shotgun (WGS) entry which is preliminary data.</text>
</comment>
<dbReference type="PANTHER" id="PTHR28139:SF1">
    <property type="entry name" value="UPF0768 PROTEIN YBL029C-A"/>
    <property type="match status" value="1"/>
</dbReference>
<dbReference type="Proteomes" id="UP000548476">
    <property type="component" value="Unassembled WGS sequence"/>
</dbReference>
<evidence type="ECO:0000313" key="2">
    <source>
        <dbReference type="Proteomes" id="UP000548476"/>
    </source>
</evidence>
<name>A0A841FT27_9ACTN</name>
<evidence type="ECO:0000313" key="1">
    <source>
        <dbReference type="EMBL" id="MBB6036692.1"/>
    </source>
</evidence>
<dbReference type="RefSeq" id="WP_184789516.1">
    <property type="nucleotide sequence ID" value="NZ_BONT01000033.1"/>
</dbReference>
<sequence length="92" mass="10468">MILWGWRTTVRHLATVAYLCGQTGQQAGYAVLKRVTKFTLFFIPLFPLSVKHTLECSLCGETRKISREDADQIIAGQAQAAQTHHQQHPQYR</sequence>
<proteinExistence type="predicted"/>
<protein>
    <recommendedName>
        <fullName evidence="3">Zinc-ribbon 15 domain-containing protein</fullName>
    </recommendedName>
</protein>
<reference evidence="1 2" key="1">
    <citation type="submission" date="2020-08" db="EMBL/GenBank/DDBJ databases">
        <title>Genomic Encyclopedia of Type Strains, Phase IV (KMG-IV): sequencing the most valuable type-strain genomes for metagenomic binning, comparative biology and taxonomic classification.</title>
        <authorList>
            <person name="Goeker M."/>
        </authorList>
    </citation>
    <scope>NUCLEOTIDE SEQUENCE [LARGE SCALE GENOMIC DNA]</scope>
    <source>
        <strain evidence="1 2">YIM 65646</strain>
    </source>
</reference>
<dbReference type="PANTHER" id="PTHR28139">
    <property type="entry name" value="UPF0768 PROTEIN YBL029C-A"/>
    <property type="match status" value="1"/>
</dbReference>
<keyword evidence="2" id="KW-1185">Reference proteome</keyword>
<organism evidence="1 2">
    <name type="scientific">Phytomonospora endophytica</name>
    <dbReference type="NCBI Taxonomy" id="714109"/>
    <lineage>
        <taxon>Bacteria</taxon>
        <taxon>Bacillati</taxon>
        <taxon>Actinomycetota</taxon>
        <taxon>Actinomycetes</taxon>
        <taxon>Micromonosporales</taxon>
        <taxon>Micromonosporaceae</taxon>
        <taxon>Phytomonospora</taxon>
    </lineage>
</organism>